<feature type="compositionally biased region" description="Basic and acidic residues" evidence="10">
    <location>
        <begin position="120"/>
        <end position="134"/>
    </location>
</feature>
<evidence type="ECO:0000256" key="5">
    <source>
        <dbReference type="ARBA" id="ARBA00023203"/>
    </source>
</evidence>
<dbReference type="InterPro" id="IPR008954">
    <property type="entry name" value="Moesin_tail_sf"/>
</dbReference>
<reference evidence="11" key="1">
    <citation type="submission" date="2025-05" db="UniProtKB">
        <authorList>
            <consortium name="RefSeq"/>
        </authorList>
    </citation>
    <scope>NUCLEOTIDE SEQUENCE [LARGE SCALE GENOMIC DNA]</scope>
</reference>
<feature type="compositionally biased region" description="Basic and acidic residues" evidence="10">
    <location>
        <begin position="85"/>
        <end position="99"/>
    </location>
</feature>
<dbReference type="GO" id="GO:0005938">
    <property type="term" value="C:cell cortex"/>
    <property type="evidence" value="ECO:0007669"/>
    <property type="project" value="TreeGrafter"/>
</dbReference>
<dbReference type="GeneID" id="110083056"/>
<name>A0A6J0UFC5_9SAUR</name>
<dbReference type="GO" id="GO:0001763">
    <property type="term" value="P:morphogenesis of a branching structure"/>
    <property type="evidence" value="ECO:0007669"/>
    <property type="project" value="TreeGrafter"/>
</dbReference>
<evidence type="ECO:0000256" key="7">
    <source>
        <dbReference type="ARBA" id="ARBA00025213"/>
    </source>
</evidence>
<keyword evidence="6" id="KW-0206">Cytoskeleton</keyword>
<dbReference type="GO" id="GO:0051015">
    <property type="term" value="F:actin filament binding"/>
    <property type="evidence" value="ECO:0007669"/>
    <property type="project" value="InterPro"/>
</dbReference>
<dbReference type="InterPro" id="IPR045346">
    <property type="entry name" value="Ermin"/>
</dbReference>
<dbReference type="PANTHER" id="PTHR47137:SF1">
    <property type="entry name" value="ERMIN"/>
    <property type="match status" value="1"/>
</dbReference>
<comment type="subcellular location">
    <subcellularLocation>
        <location evidence="1">Cytoplasm</location>
        <location evidence="1">Cytoskeleton</location>
    </subcellularLocation>
</comment>
<keyword evidence="11" id="KW-1185">Reference proteome</keyword>
<comment type="subunit">
    <text evidence="2">Binds actin.</text>
</comment>
<keyword evidence="4" id="KW-0597">Phosphoprotein</keyword>
<feature type="compositionally biased region" description="Acidic residues" evidence="10">
    <location>
        <begin position="144"/>
        <end position="163"/>
    </location>
</feature>
<sequence length="274" mass="31259">MTEDVHVPNSMSEYNRNVPSEKPQLQVTDIIDQIANSVEGFPYETTQPEPLLLFMPEKQEGVNHLIENTVYETGDVEASEVSAGVKEDQGKPEGNKEQKAVNSSQETRDLEEEAGEGTCEETHPVTTKEQEAIKKKERNVQSLQDEEVCNTNQAEEEPEEEVQLNETKEQMKEETQLEATENATEEESEERAQKENCKDSDSHKKGQEANSKEFLPTSPQCNSQTEQPDEQPGTLRKSDISRHSYSRYNTISYRKIRKGNTKQRIDEFESMMHS</sequence>
<dbReference type="GO" id="GO:0008360">
    <property type="term" value="P:regulation of cell shape"/>
    <property type="evidence" value="ECO:0007669"/>
    <property type="project" value="InterPro"/>
</dbReference>
<evidence type="ECO:0000256" key="1">
    <source>
        <dbReference type="ARBA" id="ARBA00004245"/>
    </source>
</evidence>
<dbReference type="GO" id="GO:0070062">
    <property type="term" value="C:extracellular exosome"/>
    <property type="evidence" value="ECO:0007669"/>
    <property type="project" value="TreeGrafter"/>
</dbReference>
<dbReference type="Proteomes" id="UP001652642">
    <property type="component" value="Chromosome 1"/>
</dbReference>
<protein>
    <recommendedName>
        <fullName evidence="8">Ermin</fullName>
    </recommendedName>
    <alternativeName>
        <fullName evidence="9">Juxtanodin</fullName>
    </alternativeName>
</protein>
<dbReference type="GO" id="GO:0031344">
    <property type="term" value="P:regulation of cell projection organization"/>
    <property type="evidence" value="ECO:0007669"/>
    <property type="project" value="TreeGrafter"/>
</dbReference>
<dbReference type="GO" id="GO:0033270">
    <property type="term" value="C:paranode region of axon"/>
    <property type="evidence" value="ECO:0007669"/>
    <property type="project" value="TreeGrafter"/>
</dbReference>
<reference evidence="12" key="2">
    <citation type="submission" date="2025-08" db="UniProtKB">
        <authorList>
            <consortium name="RefSeq"/>
        </authorList>
    </citation>
    <scope>IDENTIFICATION</scope>
</reference>
<dbReference type="OrthoDB" id="9947518at2759"/>
<dbReference type="GO" id="GO:0007015">
    <property type="term" value="P:actin filament organization"/>
    <property type="evidence" value="ECO:0007669"/>
    <property type="project" value="InterPro"/>
</dbReference>
<keyword evidence="5" id="KW-0009">Actin-binding</keyword>
<feature type="compositionally biased region" description="Polar residues" evidence="10">
    <location>
        <begin position="9"/>
        <end position="23"/>
    </location>
</feature>
<dbReference type="KEGG" id="pvt:110083056"/>
<proteinExistence type="predicted"/>
<dbReference type="Pfam" id="PF20491">
    <property type="entry name" value="Ermin"/>
    <property type="match status" value="1"/>
</dbReference>
<feature type="compositionally biased region" description="Acidic residues" evidence="10">
    <location>
        <begin position="109"/>
        <end position="119"/>
    </location>
</feature>
<evidence type="ECO:0000256" key="3">
    <source>
        <dbReference type="ARBA" id="ARBA00022490"/>
    </source>
</evidence>
<dbReference type="Gene3D" id="6.10.360.10">
    <property type="match status" value="1"/>
</dbReference>
<dbReference type="GO" id="GO:0030175">
    <property type="term" value="C:filopodium"/>
    <property type="evidence" value="ECO:0007669"/>
    <property type="project" value="TreeGrafter"/>
</dbReference>
<evidence type="ECO:0000313" key="11">
    <source>
        <dbReference type="Proteomes" id="UP001652642"/>
    </source>
</evidence>
<dbReference type="AlphaFoldDB" id="A0A6J0UFC5"/>
<feature type="compositionally biased region" description="Basic and acidic residues" evidence="10">
    <location>
        <begin position="190"/>
        <end position="211"/>
    </location>
</feature>
<evidence type="ECO:0000256" key="2">
    <source>
        <dbReference type="ARBA" id="ARBA00011216"/>
    </source>
</evidence>
<evidence type="ECO:0000256" key="4">
    <source>
        <dbReference type="ARBA" id="ARBA00022553"/>
    </source>
</evidence>
<keyword evidence="3" id="KW-0963">Cytoplasm</keyword>
<evidence type="ECO:0000313" key="12">
    <source>
        <dbReference type="RefSeq" id="XP_020656834.2"/>
    </source>
</evidence>
<organism evidence="11 12">
    <name type="scientific">Pogona vitticeps</name>
    <name type="common">central bearded dragon</name>
    <dbReference type="NCBI Taxonomy" id="103695"/>
    <lineage>
        <taxon>Eukaryota</taxon>
        <taxon>Metazoa</taxon>
        <taxon>Chordata</taxon>
        <taxon>Craniata</taxon>
        <taxon>Vertebrata</taxon>
        <taxon>Euteleostomi</taxon>
        <taxon>Lepidosauria</taxon>
        <taxon>Squamata</taxon>
        <taxon>Bifurcata</taxon>
        <taxon>Unidentata</taxon>
        <taxon>Episquamata</taxon>
        <taxon>Toxicofera</taxon>
        <taxon>Iguania</taxon>
        <taxon>Acrodonta</taxon>
        <taxon>Agamidae</taxon>
        <taxon>Amphibolurinae</taxon>
        <taxon>Pogona</taxon>
    </lineage>
</organism>
<comment type="function">
    <text evidence="7">Plays a role in cytoskeletal rearrangements during the late wrapping and/or compaction phases of myelinogenesis as well as in maintenance and stability of myelin sheath in the adult. May play an important role in late-stage oligodendroglia maturation, myelin/Ranvier node formation during CNS development, and in the maintenance and plasticity of related structures in the mature CNS.</text>
</comment>
<dbReference type="InParanoid" id="A0A6J0UFC5"/>
<dbReference type="GO" id="GO:0043209">
    <property type="term" value="C:myelin sheath"/>
    <property type="evidence" value="ECO:0007669"/>
    <property type="project" value="TreeGrafter"/>
</dbReference>
<feature type="region of interest" description="Disordered" evidence="10">
    <location>
        <begin position="73"/>
        <end position="260"/>
    </location>
</feature>
<dbReference type="PANTHER" id="PTHR47137">
    <property type="entry name" value="ERMIN"/>
    <property type="match status" value="1"/>
</dbReference>
<dbReference type="GO" id="GO:0033269">
    <property type="term" value="C:internode region of axon"/>
    <property type="evidence" value="ECO:0007669"/>
    <property type="project" value="TreeGrafter"/>
</dbReference>
<dbReference type="GO" id="GO:0043025">
    <property type="term" value="C:neuronal cell body"/>
    <property type="evidence" value="ECO:0007669"/>
    <property type="project" value="TreeGrafter"/>
</dbReference>
<dbReference type="CTD" id="57471"/>
<dbReference type="SUPFAM" id="SSF48678">
    <property type="entry name" value="Moesin tail domain"/>
    <property type="match status" value="1"/>
</dbReference>
<feature type="region of interest" description="Disordered" evidence="10">
    <location>
        <begin position="1"/>
        <end position="23"/>
    </location>
</feature>
<dbReference type="RefSeq" id="XP_020656834.2">
    <property type="nucleotide sequence ID" value="XM_020801175.2"/>
</dbReference>
<evidence type="ECO:0000256" key="8">
    <source>
        <dbReference type="ARBA" id="ARBA00026168"/>
    </source>
</evidence>
<accession>A0A6J0UFC5</accession>
<evidence type="ECO:0000256" key="6">
    <source>
        <dbReference type="ARBA" id="ARBA00023212"/>
    </source>
</evidence>
<evidence type="ECO:0000256" key="9">
    <source>
        <dbReference type="ARBA" id="ARBA00031224"/>
    </source>
</evidence>
<dbReference type="GO" id="GO:0005856">
    <property type="term" value="C:cytoskeleton"/>
    <property type="evidence" value="ECO:0007669"/>
    <property type="project" value="UniProtKB-SubCell"/>
</dbReference>
<evidence type="ECO:0000256" key="10">
    <source>
        <dbReference type="SAM" id="MobiDB-lite"/>
    </source>
</evidence>
<gene>
    <name evidence="12" type="primary">ERMN</name>
</gene>
<feature type="compositionally biased region" description="Polar residues" evidence="10">
    <location>
        <begin position="217"/>
        <end position="226"/>
    </location>
</feature>
<feature type="compositionally biased region" description="Basic and acidic residues" evidence="10">
    <location>
        <begin position="166"/>
        <end position="175"/>
    </location>
</feature>